<dbReference type="KEGG" id="sre:PTSG_09601"/>
<dbReference type="InParanoid" id="F2ULG9"/>
<protein>
    <submittedName>
        <fullName evidence="2">Uncharacterized protein</fullName>
    </submittedName>
</protein>
<feature type="compositionally biased region" description="Acidic residues" evidence="1">
    <location>
        <begin position="159"/>
        <end position="170"/>
    </location>
</feature>
<organism evidence="3">
    <name type="scientific">Salpingoeca rosetta (strain ATCC 50818 / BSB-021)</name>
    <dbReference type="NCBI Taxonomy" id="946362"/>
    <lineage>
        <taxon>Eukaryota</taxon>
        <taxon>Choanoflagellata</taxon>
        <taxon>Craspedida</taxon>
        <taxon>Salpingoecidae</taxon>
        <taxon>Salpingoeca</taxon>
    </lineage>
</organism>
<name>F2ULG9_SALR5</name>
<reference evidence="2" key="1">
    <citation type="submission" date="2009-08" db="EMBL/GenBank/DDBJ databases">
        <title>Annotation of Salpingoeca rosetta.</title>
        <authorList>
            <consortium name="The Broad Institute Genome Sequencing Platform"/>
            <person name="Russ C."/>
            <person name="Cuomo C."/>
            <person name="Burger G."/>
            <person name="Gray M.W."/>
            <person name="Holland P.W.H."/>
            <person name="King N."/>
            <person name="Lang F.B.F."/>
            <person name="Roger A.J."/>
            <person name="Ruiz-Trillo I."/>
            <person name="Young S.K."/>
            <person name="Zeng Q."/>
            <person name="Gargeya S."/>
            <person name="Alvarado L."/>
            <person name="Berlin A."/>
            <person name="Chapman S.B."/>
            <person name="Chen Z."/>
            <person name="Freedman E."/>
            <person name="Gellesch M."/>
            <person name="Goldberg J."/>
            <person name="Griggs A."/>
            <person name="Gujja S."/>
            <person name="Heilman E."/>
            <person name="Heiman D."/>
            <person name="Howarth C."/>
            <person name="Mehta T."/>
            <person name="Neiman D."/>
            <person name="Pearson M."/>
            <person name="Roberts A."/>
            <person name="Saif S."/>
            <person name="Shea T."/>
            <person name="Shenoy N."/>
            <person name="Sisk P."/>
            <person name="Stolte C."/>
            <person name="Sykes S."/>
            <person name="White J."/>
            <person name="Yandava C."/>
            <person name="Haas B."/>
            <person name="Nusbaum C."/>
            <person name="Birren B."/>
        </authorList>
    </citation>
    <scope>NUCLEOTIDE SEQUENCE [LARGE SCALE GENOMIC DNA]</scope>
    <source>
        <strain evidence="2">ATCC 50818</strain>
    </source>
</reference>
<dbReference type="RefSeq" id="XP_004990030.1">
    <property type="nucleotide sequence ID" value="XM_004989973.1"/>
</dbReference>
<evidence type="ECO:0000313" key="2">
    <source>
        <dbReference type="EMBL" id="EGD77968.1"/>
    </source>
</evidence>
<proteinExistence type="predicted"/>
<accession>F2ULG9</accession>
<dbReference type="Proteomes" id="UP000007799">
    <property type="component" value="Unassembled WGS sequence"/>
</dbReference>
<dbReference type="GeneID" id="16070582"/>
<gene>
    <name evidence="2" type="ORF">PTSG_09601</name>
</gene>
<sequence length="209" mass="22506">MDRVEVKERLDVDDATGSELWSKTKVKTKKLRKKGHPGVRADWSSFVTTAKARVSSRHPHAADVHVEHAVINVLPQTIPAMALEAVRDLDSWLAQLDAVLSADATKISSPDPQAPVQQWHSVCFESGSRAALQAVAHDLEPLATLLLDSAPTSLRPAGDDGDDADVDAGADVDAKSGDARRGDCDVECVRGGYPSWIVHVAKNHSQHSE</sequence>
<feature type="compositionally biased region" description="Basic and acidic residues" evidence="1">
    <location>
        <begin position="172"/>
        <end position="181"/>
    </location>
</feature>
<evidence type="ECO:0000256" key="1">
    <source>
        <dbReference type="SAM" id="MobiDB-lite"/>
    </source>
</evidence>
<feature type="region of interest" description="Disordered" evidence="1">
    <location>
        <begin position="153"/>
        <end position="181"/>
    </location>
</feature>
<dbReference type="AlphaFoldDB" id="F2ULG9"/>
<dbReference type="EMBL" id="GL832980">
    <property type="protein sequence ID" value="EGD77968.1"/>
    <property type="molecule type" value="Genomic_DNA"/>
</dbReference>
<evidence type="ECO:0000313" key="3">
    <source>
        <dbReference type="Proteomes" id="UP000007799"/>
    </source>
</evidence>
<keyword evidence="3" id="KW-1185">Reference proteome</keyword>